<dbReference type="PANTHER" id="PTHR24421:SF10">
    <property type="entry name" value="NITRATE_NITRITE SENSOR PROTEIN NARQ"/>
    <property type="match status" value="1"/>
</dbReference>
<evidence type="ECO:0000313" key="13">
    <source>
        <dbReference type="Proteomes" id="UP000578686"/>
    </source>
</evidence>
<name>A0A7X6CY72_9ACTN</name>
<dbReference type="AlphaFoldDB" id="A0A7X6CY72"/>
<keyword evidence="8" id="KW-0902">Two-component regulatory system</keyword>
<feature type="domain" description="Signal transduction histidine kinase subgroup 3 dimerisation and phosphoacceptor" evidence="11">
    <location>
        <begin position="169"/>
        <end position="193"/>
    </location>
</feature>
<dbReference type="InterPro" id="IPR011712">
    <property type="entry name" value="Sig_transdc_His_kin_sub3_dim/P"/>
</dbReference>
<evidence type="ECO:0000256" key="8">
    <source>
        <dbReference type="ARBA" id="ARBA00023012"/>
    </source>
</evidence>
<dbReference type="GO" id="GO:0016020">
    <property type="term" value="C:membrane"/>
    <property type="evidence" value="ECO:0007669"/>
    <property type="project" value="InterPro"/>
</dbReference>
<dbReference type="EC" id="2.7.13.3" evidence="2"/>
<dbReference type="InterPro" id="IPR036890">
    <property type="entry name" value="HATPase_C_sf"/>
</dbReference>
<evidence type="ECO:0000256" key="3">
    <source>
        <dbReference type="ARBA" id="ARBA00022553"/>
    </source>
</evidence>
<dbReference type="RefSeq" id="WP_167967958.1">
    <property type="nucleotide sequence ID" value="NZ_BHZG01000023.1"/>
</dbReference>
<proteinExistence type="predicted"/>
<reference evidence="12 13" key="1">
    <citation type="submission" date="2020-03" db="EMBL/GenBank/DDBJ databases">
        <title>Draft genome of Streptomyces sp. ventii, isolated from the Axial Seamount in the Pacific Ocean, and resequencing of the two type strains Streptomyces lonarensis strain NCL 716 and Streptomyces bohaiensis strain 11A07.</title>
        <authorList>
            <person name="Loughran R.M."/>
            <person name="Pfannmuller K.M."/>
            <person name="Wasson B.J."/>
            <person name="Deadmond M.C."/>
            <person name="Paddock B.E."/>
            <person name="Koyack M.J."/>
            <person name="Gallegos D.A."/>
            <person name="Mitchell E.A."/>
            <person name="Ushijima B."/>
            <person name="Saw J.H."/>
            <person name="Mcphail K.L."/>
            <person name="Videau P."/>
        </authorList>
    </citation>
    <scope>NUCLEOTIDE SEQUENCE [LARGE SCALE GENOMIC DNA]</scope>
    <source>
        <strain evidence="12 13">NCL716</strain>
    </source>
</reference>
<dbReference type="Gene3D" id="3.30.565.10">
    <property type="entry name" value="Histidine kinase-like ATPase, C-terminal domain"/>
    <property type="match status" value="1"/>
</dbReference>
<feature type="domain" description="Histidine kinase/HSP90-like ATPase" evidence="10">
    <location>
        <begin position="254"/>
        <end position="343"/>
    </location>
</feature>
<keyword evidence="3" id="KW-0597">Phosphoprotein</keyword>
<dbReference type="GO" id="GO:0046983">
    <property type="term" value="F:protein dimerization activity"/>
    <property type="evidence" value="ECO:0007669"/>
    <property type="project" value="InterPro"/>
</dbReference>
<feature type="transmembrane region" description="Helical" evidence="9">
    <location>
        <begin position="86"/>
        <end position="104"/>
    </location>
</feature>
<dbReference type="CDD" id="cd16917">
    <property type="entry name" value="HATPase_UhpB-NarQ-NarX-like"/>
    <property type="match status" value="1"/>
</dbReference>
<evidence type="ECO:0000256" key="2">
    <source>
        <dbReference type="ARBA" id="ARBA00012438"/>
    </source>
</evidence>
<dbReference type="SUPFAM" id="SSF55874">
    <property type="entry name" value="ATPase domain of HSP90 chaperone/DNA topoisomerase II/histidine kinase"/>
    <property type="match status" value="1"/>
</dbReference>
<dbReference type="InterPro" id="IPR003594">
    <property type="entry name" value="HATPase_dom"/>
</dbReference>
<comment type="caution">
    <text evidence="12">The sequence shown here is derived from an EMBL/GenBank/DDBJ whole genome shotgun (WGS) entry which is preliminary data.</text>
</comment>
<dbReference type="EMBL" id="JAAVJD010000012">
    <property type="protein sequence ID" value="NJQ04655.1"/>
    <property type="molecule type" value="Genomic_DNA"/>
</dbReference>
<keyword evidence="5" id="KW-0547">Nucleotide-binding</keyword>
<keyword evidence="9" id="KW-0472">Membrane</keyword>
<evidence type="ECO:0000313" key="12">
    <source>
        <dbReference type="EMBL" id="NJQ04655.1"/>
    </source>
</evidence>
<keyword evidence="13" id="KW-1185">Reference proteome</keyword>
<dbReference type="InterPro" id="IPR050482">
    <property type="entry name" value="Sensor_HK_TwoCompSys"/>
</dbReference>
<dbReference type="Pfam" id="PF02518">
    <property type="entry name" value="HATPase_c"/>
    <property type="match status" value="1"/>
</dbReference>
<accession>A0A7X6CY72</accession>
<keyword evidence="4" id="KW-0808">Transferase</keyword>
<evidence type="ECO:0000256" key="4">
    <source>
        <dbReference type="ARBA" id="ARBA00022679"/>
    </source>
</evidence>
<keyword evidence="9" id="KW-0812">Transmembrane</keyword>
<evidence type="ECO:0000256" key="5">
    <source>
        <dbReference type="ARBA" id="ARBA00022741"/>
    </source>
</evidence>
<dbReference type="PANTHER" id="PTHR24421">
    <property type="entry name" value="NITRATE/NITRITE SENSOR PROTEIN NARX-RELATED"/>
    <property type="match status" value="1"/>
</dbReference>
<dbReference type="Gene3D" id="1.20.5.1930">
    <property type="match status" value="1"/>
</dbReference>
<evidence type="ECO:0000259" key="11">
    <source>
        <dbReference type="Pfam" id="PF07730"/>
    </source>
</evidence>
<keyword evidence="7" id="KW-0067">ATP-binding</keyword>
<evidence type="ECO:0000256" key="7">
    <source>
        <dbReference type="ARBA" id="ARBA00022840"/>
    </source>
</evidence>
<dbReference type="GO" id="GO:0000155">
    <property type="term" value="F:phosphorelay sensor kinase activity"/>
    <property type="evidence" value="ECO:0007669"/>
    <property type="project" value="InterPro"/>
</dbReference>
<evidence type="ECO:0000259" key="10">
    <source>
        <dbReference type="Pfam" id="PF02518"/>
    </source>
</evidence>
<evidence type="ECO:0000256" key="9">
    <source>
        <dbReference type="SAM" id="Phobius"/>
    </source>
</evidence>
<dbReference type="Proteomes" id="UP000578686">
    <property type="component" value="Unassembled WGS sequence"/>
</dbReference>
<sequence length="351" mass="37392">MSAAGRRVLAESAIVAFALLEVGATRGFGPDWVLPWALLACAALLARHRYPRTALVVSLPAVASTYLWLPAIFPLYALALSRVPRVQVWVWAGATALVMGFPWSHSGPGYWSWEEIVLHAMAAALLAFTPAWLGSVTASRRELASSAAELALTRESERTLSVIAAVEEERERIARDMHDSVAYHLSLMALKLGGDDPIRQHTVDALDELRRTLGALQSPGLAELPSLVGAVGPQARLECPGSASWAHCPLPVQQAAYRVVQEALANACRHAPRAGIRVVVDRDPGRLTVSVHSARPSAPPLAGLPSSGRGLAGLRHRVAELRGTLHAGPVPGGGFRVRAVFPCSPAEPPLQ</sequence>
<feature type="transmembrane region" description="Helical" evidence="9">
    <location>
        <begin position="116"/>
        <end position="133"/>
    </location>
</feature>
<comment type="catalytic activity">
    <reaction evidence="1">
        <text>ATP + protein L-histidine = ADP + protein N-phospho-L-histidine.</text>
        <dbReference type="EC" id="2.7.13.3"/>
    </reaction>
</comment>
<evidence type="ECO:0000256" key="1">
    <source>
        <dbReference type="ARBA" id="ARBA00000085"/>
    </source>
</evidence>
<feature type="transmembrane region" description="Helical" evidence="9">
    <location>
        <begin position="54"/>
        <end position="79"/>
    </location>
</feature>
<dbReference type="Pfam" id="PF07730">
    <property type="entry name" value="HisKA_3"/>
    <property type="match status" value="1"/>
</dbReference>
<protein>
    <recommendedName>
        <fullName evidence="2">histidine kinase</fullName>
        <ecNumber evidence="2">2.7.13.3</ecNumber>
    </recommendedName>
</protein>
<evidence type="ECO:0000256" key="6">
    <source>
        <dbReference type="ARBA" id="ARBA00022777"/>
    </source>
</evidence>
<keyword evidence="6" id="KW-0418">Kinase</keyword>
<organism evidence="12 13">
    <name type="scientific">Streptomyces lonarensis</name>
    <dbReference type="NCBI Taxonomy" id="700599"/>
    <lineage>
        <taxon>Bacteria</taxon>
        <taxon>Bacillati</taxon>
        <taxon>Actinomycetota</taxon>
        <taxon>Actinomycetes</taxon>
        <taxon>Kitasatosporales</taxon>
        <taxon>Streptomycetaceae</taxon>
        <taxon>Streptomyces</taxon>
    </lineage>
</organism>
<keyword evidence="9" id="KW-1133">Transmembrane helix</keyword>
<dbReference type="GO" id="GO:0005524">
    <property type="term" value="F:ATP binding"/>
    <property type="evidence" value="ECO:0007669"/>
    <property type="project" value="UniProtKB-KW"/>
</dbReference>
<gene>
    <name evidence="12" type="ORF">HCN56_03420</name>
</gene>